<keyword evidence="3" id="KW-1185">Reference proteome</keyword>
<dbReference type="InterPro" id="IPR015797">
    <property type="entry name" value="NUDIX_hydrolase-like_dom_sf"/>
</dbReference>
<dbReference type="SUPFAM" id="SSF55811">
    <property type="entry name" value="Nudix"/>
    <property type="match status" value="1"/>
</dbReference>
<dbReference type="InterPro" id="IPR029401">
    <property type="entry name" value="Nudix_N"/>
</dbReference>
<dbReference type="PANTHER" id="PTHR43222">
    <property type="entry name" value="NUDIX HYDROLASE 23"/>
    <property type="match status" value="1"/>
</dbReference>
<dbReference type="PANTHER" id="PTHR43222:SF2">
    <property type="entry name" value="NUDIX HYDROLASE 23, CHLOROPLASTIC"/>
    <property type="match status" value="1"/>
</dbReference>
<reference evidence="3" key="1">
    <citation type="submission" date="2016-11" db="EMBL/GenBank/DDBJ databases">
        <authorList>
            <person name="Varghese N."/>
            <person name="Submissions S."/>
        </authorList>
    </citation>
    <scope>NUCLEOTIDE SEQUENCE [LARGE SCALE GENOMIC DNA]</scope>
    <source>
        <strain evidence="3">CGMCC 1.7063</strain>
    </source>
</reference>
<evidence type="ECO:0000313" key="2">
    <source>
        <dbReference type="EMBL" id="SHF98582.1"/>
    </source>
</evidence>
<dbReference type="GO" id="GO:0003824">
    <property type="term" value="F:catalytic activity"/>
    <property type="evidence" value="ECO:0007669"/>
    <property type="project" value="UniProtKB-ARBA"/>
</dbReference>
<name>A0A1M5G586_9GAMM</name>
<sequence length="237" mass="26985">MGAVVGVPTLLYLPFCSFNIASPLPNVIYGFTGFKIVELHKAEQGRTDGWNRRRYTGAMKFCSHCGSDAVSFAIPEGDDRPRHLCGGCGAIHYINPRVIVGSLPYLGDRVLLCKRAIEPRLGLWTLPAGFMENGETSEEGALRESWEEARANIRVDDLYTIYDIPHINQVYLMYRGELTDTNFGPGPESLEVELFHEEEIPWEEIAFPIMRETLEHYFSDRREGRFPLHRGVIHRKL</sequence>
<dbReference type="Gene3D" id="3.90.79.10">
    <property type="entry name" value="Nucleoside Triphosphate Pyrophosphohydrolase"/>
    <property type="match status" value="1"/>
</dbReference>
<dbReference type="PROSITE" id="PS51462">
    <property type="entry name" value="NUDIX"/>
    <property type="match status" value="1"/>
</dbReference>
<evidence type="ECO:0000259" key="1">
    <source>
        <dbReference type="PROSITE" id="PS51462"/>
    </source>
</evidence>
<dbReference type="Gene3D" id="2.20.70.10">
    <property type="match status" value="1"/>
</dbReference>
<dbReference type="EMBL" id="FQVA01000005">
    <property type="protein sequence ID" value="SHF98582.1"/>
    <property type="molecule type" value="Genomic_DNA"/>
</dbReference>
<dbReference type="InterPro" id="IPR000086">
    <property type="entry name" value="NUDIX_hydrolase_dom"/>
</dbReference>
<organism evidence="2 3">
    <name type="scientific">Microbulbifer donghaiensis</name>
    <dbReference type="NCBI Taxonomy" id="494016"/>
    <lineage>
        <taxon>Bacteria</taxon>
        <taxon>Pseudomonadati</taxon>
        <taxon>Pseudomonadota</taxon>
        <taxon>Gammaproteobacteria</taxon>
        <taxon>Cellvibrionales</taxon>
        <taxon>Microbulbiferaceae</taxon>
        <taxon>Microbulbifer</taxon>
    </lineage>
</organism>
<accession>A0A1M5G586</accession>
<proteinExistence type="predicted"/>
<dbReference type="Pfam" id="PF00293">
    <property type="entry name" value="NUDIX"/>
    <property type="match status" value="1"/>
</dbReference>
<dbReference type="STRING" id="494016.SAMN04487965_3075"/>
<evidence type="ECO:0000313" key="3">
    <source>
        <dbReference type="Proteomes" id="UP000184170"/>
    </source>
</evidence>
<dbReference type="Proteomes" id="UP000184170">
    <property type="component" value="Unassembled WGS sequence"/>
</dbReference>
<dbReference type="AlphaFoldDB" id="A0A1M5G586"/>
<dbReference type="Pfam" id="PF14803">
    <property type="entry name" value="Zn_ribbon_Nudix"/>
    <property type="match status" value="1"/>
</dbReference>
<protein>
    <submittedName>
        <fullName evidence="2">ADP-ribose pyrophosphatase YjhB, NUDIX family</fullName>
    </submittedName>
</protein>
<gene>
    <name evidence="2" type="ORF">SAMN04487965_3075</name>
</gene>
<dbReference type="CDD" id="cd04511">
    <property type="entry name" value="NUDIX_Hydrolase"/>
    <property type="match status" value="1"/>
</dbReference>
<feature type="domain" description="Nudix hydrolase" evidence="1">
    <location>
        <begin position="81"/>
        <end position="218"/>
    </location>
</feature>